<dbReference type="Proteomes" id="UP000003671">
    <property type="component" value="Unassembled WGS sequence"/>
</dbReference>
<protein>
    <submittedName>
        <fullName evidence="2">Uncharacterized protein</fullName>
    </submittedName>
</protein>
<evidence type="ECO:0000313" key="2">
    <source>
        <dbReference type="EMBL" id="EEX70052.1"/>
    </source>
</evidence>
<dbReference type="AlphaFoldDB" id="C9KJI6"/>
<gene>
    <name evidence="2" type="ORF">MITSMUL_03185</name>
</gene>
<dbReference type="EMBL" id="ABWK02000001">
    <property type="protein sequence ID" value="EEX70052.1"/>
    <property type="molecule type" value="Genomic_DNA"/>
</dbReference>
<reference evidence="2" key="1">
    <citation type="submission" date="2009-09" db="EMBL/GenBank/DDBJ databases">
        <authorList>
            <person name="Weinstock G."/>
            <person name="Sodergren E."/>
            <person name="Clifton S."/>
            <person name="Fulton L."/>
            <person name="Fulton B."/>
            <person name="Courtney L."/>
            <person name="Fronick C."/>
            <person name="Harrison M."/>
            <person name="Strong C."/>
            <person name="Farmer C."/>
            <person name="Delahaunty K."/>
            <person name="Markovic C."/>
            <person name="Hall O."/>
            <person name="Minx P."/>
            <person name="Tomlinson C."/>
            <person name="Mitreva M."/>
            <person name="Nelson J."/>
            <person name="Hou S."/>
            <person name="Wollam A."/>
            <person name="Pepin K.H."/>
            <person name="Johnson M."/>
            <person name="Bhonagiri V."/>
            <person name="Nash W.E."/>
            <person name="Warren W."/>
            <person name="Chinwalla A."/>
            <person name="Mardis E.R."/>
            <person name="Wilson R.K."/>
        </authorList>
    </citation>
    <scope>NUCLEOTIDE SEQUENCE [LARGE SCALE GENOMIC DNA]</scope>
    <source>
        <strain evidence="2">DSM 20544</strain>
    </source>
</reference>
<feature type="transmembrane region" description="Helical" evidence="1">
    <location>
        <begin position="12"/>
        <end position="33"/>
    </location>
</feature>
<dbReference type="HOGENOM" id="CLU_3312816_0_0_9"/>
<accession>C9KJI6</accession>
<keyword evidence="1" id="KW-1133">Transmembrane helix</keyword>
<organism evidence="2 3">
    <name type="scientific">Mitsuokella multacida DSM 20544</name>
    <dbReference type="NCBI Taxonomy" id="500635"/>
    <lineage>
        <taxon>Bacteria</taxon>
        <taxon>Bacillati</taxon>
        <taxon>Bacillota</taxon>
        <taxon>Negativicutes</taxon>
        <taxon>Selenomonadales</taxon>
        <taxon>Selenomonadaceae</taxon>
        <taxon>Mitsuokella</taxon>
    </lineage>
</organism>
<name>C9KJI6_9FIRM</name>
<evidence type="ECO:0000256" key="1">
    <source>
        <dbReference type="SAM" id="Phobius"/>
    </source>
</evidence>
<keyword evidence="1" id="KW-0472">Membrane</keyword>
<dbReference type="STRING" id="500635.MITSMUL_03185"/>
<proteinExistence type="predicted"/>
<evidence type="ECO:0000313" key="3">
    <source>
        <dbReference type="Proteomes" id="UP000003671"/>
    </source>
</evidence>
<keyword evidence="3" id="KW-1185">Reference proteome</keyword>
<keyword evidence="1" id="KW-0812">Transmembrane</keyword>
<sequence length="39" mass="4449">MMHLVESYVDWFVLAIVVGFGFELGGALYHIVISKIHKE</sequence>
<comment type="caution">
    <text evidence="2">The sequence shown here is derived from an EMBL/GenBank/DDBJ whole genome shotgun (WGS) entry which is preliminary data.</text>
</comment>